<dbReference type="Proteomes" id="UP000324222">
    <property type="component" value="Unassembled WGS sequence"/>
</dbReference>
<dbReference type="AlphaFoldDB" id="A0A5B7HM34"/>
<proteinExistence type="predicted"/>
<gene>
    <name evidence="2" type="ORF">E2C01_065515</name>
</gene>
<organism evidence="2 3">
    <name type="scientific">Portunus trituberculatus</name>
    <name type="common">Swimming crab</name>
    <name type="synonym">Neptunus trituberculatus</name>
    <dbReference type="NCBI Taxonomy" id="210409"/>
    <lineage>
        <taxon>Eukaryota</taxon>
        <taxon>Metazoa</taxon>
        <taxon>Ecdysozoa</taxon>
        <taxon>Arthropoda</taxon>
        <taxon>Crustacea</taxon>
        <taxon>Multicrustacea</taxon>
        <taxon>Malacostraca</taxon>
        <taxon>Eumalacostraca</taxon>
        <taxon>Eucarida</taxon>
        <taxon>Decapoda</taxon>
        <taxon>Pleocyemata</taxon>
        <taxon>Brachyura</taxon>
        <taxon>Eubrachyura</taxon>
        <taxon>Portunoidea</taxon>
        <taxon>Portunidae</taxon>
        <taxon>Portuninae</taxon>
        <taxon>Portunus</taxon>
    </lineage>
</organism>
<evidence type="ECO:0000256" key="1">
    <source>
        <dbReference type="SAM" id="MobiDB-lite"/>
    </source>
</evidence>
<evidence type="ECO:0000313" key="3">
    <source>
        <dbReference type="Proteomes" id="UP000324222"/>
    </source>
</evidence>
<accession>A0A5B7HM34</accession>
<keyword evidence="3" id="KW-1185">Reference proteome</keyword>
<name>A0A5B7HM34_PORTR</name>
<evidence type="ECO:0000313" key="2">
    <source>
        <dbReference type="EMBL" id="MPC71243.1"/>
    </source>
</evidence>
<protein>
    <submittedName>
        <fullName evidence="2">Uncharacterized protein</fullName>
    </submittedName>
</protein>
<reference evidence="2 3" key="1">
    <citation type="submission" date="2019-05" db="EMBL/GenBank/DDBJ databases">
        <title>Another draft genome of Portunus trituberculatus and its Hox gene families provides insights of decapod evolution.</title>
        <authorList>
            <person name="Jeong J.-H."/>
            <person name="Song I."/>
            <person name="Kim S."/>
            <person name="Choi T."/>
            <person name="Kim D."/>
            <person name="Ryu S."/>
            <person name="Kim W."/>
        </authorList>
    </citation>
    <scope>NUCLEOTIDE SEQUENCE [LARGE SCALE GENOMIC DNA]</scope>
    <source>
        <tissue evidence="2">Muscle</tissue>
    </source>
</reference>
<feature type="region of interest" description="Disordered" evidence="1">
    <location>
        <begin position="87"/>
        <end position="108"/>
    </location>
</feature>
<dbReference type="EMBL" id="VSRR010032554">
    <property type="protein sequence ID" value="MPC71243.1"/>
    <property type="molecule type" value="Genomic_DNA"/>
</dbReference>
<comment type="caution">
    <text evidence="2">The sequence shown here is derived from an EMBL/GenBank/DDBJ whole genome shotgun (WGS) entry which is preliminary data.</text>
</comment>
<sequence>MLNSRSAGSEIADRAAGLLPPTCTSSHIPPCSPPLPRCDGHWNSFVILAIESERRRHSSAGTTGSYLYCDEQYLGRVLCCLTSHHSPYHTGGTQRSPPSARRVPCLIQ</sequence>